<evidence type="ECO:0000313" key="1">
    <source>
        <dbReference type="EMBL" id="MEC5425119.1"/>
    </source>
</evidence>
<comment type="caution">
    <text evidence="1">The sequence shown here is derived from an EMBL/GenBank/DDBJ whole genome shotgun (WGS) entry which is preliminary data.</text>
</comment>
<reference evidence="1 2" key="1">
    <citation type="journal article" date="2024" name="Int. J. Syst. Evol. Microbiol.">
        <title>Virgibacillus tibetensis sp. nov., isolated from salt lake on the Tibetan Plateau of China.</title>
        <authorList>
            <person name="Phurbu D."/>
            <person name="Liu Z.-X."/>
            <person name="Wang R."/>
            <person name="Zheng Y.-Y."/>
            <person name="Liu H.-C."/>
            <person name="Zhou Y.-G."/>
            <person name="Yu Y.-J."/>
            <person name="Li A.-H."/>
        </authorList>
    </citation>
    <scope>NUCLEOTIDE SEQUENCE [LARGE SCALE GENOMIC DNA]</scope>
    <source>
        <strain evidence="1 2">C22-A2</strain>
    </source>
</reference>
<organism evidence="1 2">
    <name type="scientific">Virgibacillus tibetensis</name>
    <dbReference type="NCBI Taxonomy" id="3042313"/>
    <lineage>
        <taxon>Bacteria</taxon>
        <taxon>Bacillati</taxon>
        <taxon>Bacillota</taxon>
        <taxon>Bacilli</taxon>
        <taxon>Bacillales</taxon>
        <taxon>Bacillaceae</taxon>
        <taxon>Virgibacillus</taxon>
    </lineage>
</organism>
<protein>
    <recommendedName>
        <fullName evidence="3">Isochorismatase family protein</fullName>
    </recommendedName>
</protein>
<keyword evidence="2" id="KW-1185">Reference proteome</keyword>
<proteinExistence type="predicted"/>
<evidence type="ECO:0000313" key="2">
    <source>
        <dbReference type="Proteomes" id="UP001335737"/>
    </source>
</evidence>
<evidence type="ECO:0008006" key="3">
    <source>
        <dbReference type="Google" id="ProtNLM"/>
    </source>
</evidence>
<sequence length="45" mass="5346">MHKTYRVLNNQRNNLLVLIDMQSECGFMMYTVLEMSREDTYAKAS</sequence>
<name>A0ABU6KL31_9BACI</name>
<accession>A0ABU6KL31</accession>
<dbReference type="Proteomes" id="UP001335737">
    <property type="component" value="Unassembled WGS sequence"/>
</dbReference>
<dbReference type="EMBL" id="JARZFX010000010">
    <property type="protein sequence ID" value="MEC5425119.1"/>
    <property type="molecule type" value="Genomic_DNA"/>
</dbReference>
<gene>
    <name evidence="1" type="ORF">QGM71_16660</name>
</gene>